<protein>
    <submittedName>
        <fullName evidence="1">Uncharacterized protein</fullName>
    </submittedName>
</protein>
<proteinExistence type="predicted"/>
<keyword evidence="2" id="KW-1185">Reference proteome</keyword>
<sequence length="242" mass="26335">MTQADSRACYRRCSPLATPNFSIKISTFLAALLAQDTGGSSNITLPSDAPQKYYSSGFVGPVPPRIQSEFRANYMQHKFDVNVSNIVSGYIYVSPGQQKVRADGASDGMLEVSIFDFKNTSAASNGSEVSNIILSYVGPATQPQCSSFFVAPFIHAVPEDFLIQSNAVYSGVRHDELYGPVNAWSLLAEGLIVTIFLDEKGTFVRYDFAAPNTLRTFTTTRFFNIIPGPIDSSVFETSCTLG</sequence>
<accession>A0A8S0VYB9</accession>
<dbReference type="EMBL" id="CACVBS010000056">
    <property type="protein sequence ID" value="CAA7266744.1"/>
    <property type="molecule type" value="Genomic_DNA"/>
</dbReference>
<gene>
    <name evidence="1" type="ORF">AAE3_LOCUS8982</name>
</gene>
<dbReference type="AlphaFoldDB" id="A0A8S0VYB9"/>
<organism evidence="1 2">
    <name type="scientific">Cyclocybe aegerita</name>
    <name type="common">Black poplar mushroom</name>
    <name type="synonym">Agrocybe aegerita</name>
    <dbReference type="NCBI Taxonomy" id="1973307"/>
    <lineage>
        <taxon>Eukaryota</taxon>
        <taxon>Fungi</taxon>
        <taxon>Dikarya</taxon>
        <taxon>Basidiomycota</taxon>
        <taxon>Agaricomycotina</taxon>
        <taxon>Agaricomycetes</taxon>
        <taxon>Agaricomycetidae</taxon>
        <taxon>Agaricales</taxon>
        <taxon>Agaricineae</taxon>
        <taxon>Bolbitiaceae</taxon>
        <taxon>Cyclocybe</taxon>
    </lineage>
</organism>
<evidence type="ECO:0000313" key="2">
    <source>
        <dbReference type="Proteomes" id="UP000467700"/>
    </source>
</evidence>
<comment type="caution">
    <text evidence="1">The sequence shown here is derived from an EMBL/GenBank/DDBJ whole genome shotgun (WGS) entry which is preliminary data.</text>
</comment>
<evidence type="ECO:0000313" key="1">
    <source>
        <dbReference type="EMBL" id="CAA7266744.1"/>
    </source>
</evidence>
<dbReference type="Proteomes" id="UP000467700">
    <property type="component" value="Unassembled WGS sequence"/>
</dbReference>
<reference evidence="1 2" key="1">
    <citation type="submission" date="2020-01" db="EMBL/GenBank/DDBJ databases">
        <authorList>
            <person name="Gupta K D."/>
        </authorList>
    </citation>
    <scope>NUCLEOTIDE SEQUENCE [LARGE SCALE GENOMIC DNA]</scope>
</reference>
<dbReference type="OrthoDB" id="3535343at2759"/>
<name>A0A8S0VYB9_CYCAE</name>